<feature type="binding site" evidence="9 13">
    <location>
        <position position="400"/>
    </location>
    <ligand>
        <name>Mn(2+)</name>
        <dbReference type="ChEBI" id="CHEBI:29035"/>
        <label>1</label>
    </ligand>
</feature>
<feature type="binding site" evidence="9 13">
    <location>
        <position position="396"/>
    </location>
    <ligand>
        <name>Mn(2+)</name>
        <dbReference type="ChEBI" id="CHEBI:29035"/>
        <label>1</label>
    </ligand>
</feature>
<evidence type="ECO:0000256" key="3">
    <source>
        <dbReference type="ARBA" id="ARBA00004798"/>
    </source>
</evidence>
<feature type="binding site" evidence="9 12">
    <location>
        <position position="124"/>
    </location>
    <ligand>
        <name>substrate</name>
    </ligand>
</feature>
<feature type="binding site" evidence="9 12">
    <location>
        <position position="183"/>
    </location>
    <ligand>
        <name>substrate</name>
    </ligand>
</feature>
<dbReference type="EMBL" id="NTJD01000005">
    <property type="protein sequence ID" value="PCD76669.1"/>
    <property type="molecule type" value="Genomic_DNA"/>
</dbReference>
<dbReference type="GO" id="GO:0005829">
    <property type="term" value="C:cytosol"/>
    <property type="evidence" value="ECO:0007669"/>
    <property type="project" value="TreeGrafter"/>
</dbReference>
<dbReference type="PANTHER" id="PTHR31637">
    <property type="entry name" value="2,3-BISPHOSPHOGLYCERATE-INDEPENDENT PHOSPHOGLYCERATE MUTASE"/>
    <property type="match status" value="1"/>
</dbReference>
<dbReference type="GO" id="GO:0006096">
    <property type="term" value="P:glycolytic process"/>
    <property type="evidence" value="ECO:0007669"/>
    <property type="project" value="UniProtKB-UniRule"/>
</dbReference>
<organism evidence="16 17">
    <name type="scientific">Pseudothioclava arenosa</name>
    <dbReference type="NCBI Taxonomy" id="1795308"/>
    <lineage>
        <taxon>Bacteria</taxon>
        <taxon>Pseudomonadati</taxon>
        <taxon>Pseudomonadota</taxon>
        <taxon>Alphaproteobacteria</taxon>
        <taxon>Rhodobacterales</taxon>
        <taxon>Paracoccaceae</taxon>
        <taxon>Pseudothioclava</taxon>
    </lineage>
</organism>
<dbReference type="FunFam" id="3.40.1450.10:FF:000002">
    <property type="entry name" value="2,3-bisphosphoglycerate-independent phosphoglycerate mutase"/>
    <property type="match status" value="1"/>
</dbReference>
<dbReference type="GO" id="GO:0030145">
    <property type="term" value="F:manganese ion binding"/>
    <property type="evidence" value="ECO:0007669"/>
    <property type="project" value="UniProtKB-UniRule"/>
</dbReference>
<dbReference type="PIRSF" id="PIRSF001492">
    <property type="entry name" value="IPGAM"/>
    <property type="match status" value="1"/>
</dbReference>
<evidence type="ECO:0000256" key="7">
    <source>
        <dbReference type="ARBA" id="ARBA00023211"/>
    </source>
</evidence>
<evidence type="ECO:0000256" key="12">
    <source>
        <dbReference type="PIRSR" id="PIRSR001492-2"/>
    </source>
</evidence>
<comment type="subunit">
    <text evidence="9">Monomer.</text>
</comment>
<protein>
    <recommendedName>
        <fullName evidence="9 10">2,3-bisphosphoglycerate-independent phosphoglycerate mutase</fullName>
        <shortName evidence="9">BPG-independent PGAM</shortName>
        <shortName evidence="9">Phosphoglyceromutase</shortName>
        <shortName evidence="9">iPGM</shortName>
        <ecNumber evidence="9 10">5.4.2.12</ecNumber>
    </recommendedName>
</protein>
<evidence type="ECO:0000256" key="10">
    <source>
        <dbReference type="NCBIfam" id="TIGR01307"/>
    </source>
</evidence>
<dbReference type="HAMAP" id="MF_01038">
    <property type="entry name" value="GpmI"/>
    <property type="match status" value="1"/>
</dbReference>
<dbReference type="CDD" id="cd16010">
    <property type="entry name" value="iPGM"/>
    <property type="match status" value="1"/>
</dbReference>
<feature type="binding site" evidence="9 13">
    <location>
        <position position="437"/>
    </location>
    <ligand>
        <name>Mn(2+)</name>
        <dbReference type="ChEBI" id="CHEBI:29035"/>
        <label>2</label>
    </ligand>
</feature>
<dbReference type="InterPro" id="IPR006124">
    <property type="entry name" value="Metalloenzyme"/>
</dbReference>
<dbReference type="GO" id="GO:0006007">
    <property type="term" value="P:glucose catabolic process"/>
    <property type="evidence" value="ECO:0007669"/>
    <property type="project" value="InterPro"/>
</dbReference>
<keyword evidence="7 9" id="KW-0464">Manganese</keyword>
<dbReference type="InterPro" id="IPR005995">
    <property type="entry name" value="Pgm_bpd_ind"/>
</dbReference>
<keyword evidence="6 9" id="KW-0324">Glycolysis</keyword>
<feature type="binding site" evidence="9 12">
    <location>
        <begin position="254"/>
        <end position="257"/>
    </location>
    <ligand>
        <name>substrate</name>
    </ligand>
</feature>
<keyword evidence="5 9" id="KW-0479">Metal-binding</keyword>
<evidence type="ECO:0000313" key="16">
    <source>
        <dbReference type="EMBL" id="PCD76669.1"/>
    </source>
</evidence>
<name>A0A2A4CRA3_9RHOB</name>
<evidence type="ECO:0000259" key="15">
    <source>
        <dbReference type="Pfam" id="PF06415"/>
    </source>
</evidence>
<reference evidence="16 17" key="1">
    <citation type="submission" date="2017-09" db="EMBL/GenBank/DDBJ databases">
        <title>A multilocus sequence analysis scheme for characterization of bacteria in the genus Thioclava.</title>
        <authorList>
            <person name="Liu Y."/>
            <person name="Shao Z."/>
        </authorList>
    </citation>
    <scope>NUCLEOTIDE SEQUENCE [LARGE SCALE GENOMIC DNA]</scope>
    <source>
        <strain evidence="16 17">CAU 1312</strain>
    </source>
</reference>
<dbReference type="GO" id="GO:0004619">
    <property type="term" value="F:phosphoglycerate mutase activity"/>
    <property type="evidence" value="ECO:0007669"/>
    <property type="project" value="UniProtKB-UniRule"/>
</dbReference>
<dbReference type="RefSeq" id="WP_096433255.1">
    <property type="nucleotide sequence ID" value="NZ_NTJD01000005.1"/>
</dbReference>
<dbReference type="Gene3D" id="3.40.720.10">
    <property type="entry name" value="Alkaline Phosphatase, subunit A"/>
    <property type="match status" value="1"/>
</dbReference>
<feature type="binding site" evidence="9 12">
    <location>
        <position position="189"/>
    </location>
    <ligand>
        <name>substrate</name>
    </ligand>
</feature>
<dbReference type="EC" id="5.4.2.12" evidence="9 10"/>
<comment type="similarity">
    <text evidence="4 9">Belongs to the BPG-independent phosphoglycerate mutase family.</text>
</comment>
<gene>
    <name evidence="9" type="primary">gpmI</name>
    <name evidence="16" type="ORF">CLN94_08725</name>
</gene>
<dbReference type="InterPro" id="IPR011258">
    <property type="entry name" value="BPG-indep_PGM_N"/>
</dbReference>
<evidence type="ECO:0000259" key="14">
    <source>
        <dbReference type="Pfam" id="PF01676"/>
    </source>
</evidence>
<evidence type="ECO:0000256" key="4">
    <source>
        <dbReference type="ARBA" id="ARBA00008819"/>
    </source>
</evidence>
<comment type="function">
    <text evidence="2 9">Catalyzes the interconversion of 2-phosphoglycerate and 3-phosphoglycerate.</text>
</comment>
<evidence type="ECO:0000313" key="17">
    <source>
        <dbReference type="Proteomes" id="UP000243507"/>
    </source>
</evidence>
<keyword evidence="17" id="KW-1185">Reference proteome</keyword>
<comment type="cofactor">
    <cofactor evidence="9">
        <name>Mn(2+)</name>
        <dbReference type="ChEBI" id="CHEBI:29035"/>
    </cofactor>
    <text evidence="9">Binds 2 manganese ions per subunit.</text>
</comment>
<comment type="caution">
    <text evidence="16">The sequence shown here is derived from an EMBL/GenBank/DDBJ whole genome shotgun (WGS) entry which is preliminary data.</text>
</comment>
<evidence type="ECO:0000256" key="11">
    <source>
        <dbReference type="PIRSR" id="PIRSR001492-1"/>
    </source>
</evidence>
<dbReference type="OrthoDB" id="9800863at2"/>
<evidence type="ECO:0000256" key="13">
    <source>
        <dbReference type="PIRSR" id="PIRSR001492-3"/>
    </source>
</evidence>
<feature type="binding site" evidence="9 13">
    <location>
        <position position="456"/>
    </location>
    <ligand>
        <name>Mn(2+)</name>
        <dbReference type="ChEBI" id="CHEBI:29035"/>
        <label>1</label>
    </ligand>
</feature>
<dbReference type="NCBIfam" id="TIGR01307">
    <property type="entry name" value="pgm_bpd_ind"/>
    <property type="match status" value="1"/>
</dbReference>
<evidence type="ECO:0000256" key="2">
    <source>
        <dbReference type="ARBA" id="ARBA00002315"/>
    </source>
</evidence>
<dbReference type="AlphaFoldDB" id="A0A2A4CRA3"/>
<feature type="domain" description="Metalloenzyme" evidence="14">
    <location>
        <begin position="5"/>
        <end position="493"/>
    </location>
</feature>
<feature type="binding site" evidence="9 13">
    <location>
        <position position="63"/>
    </location>
    <ligand>
        <name>Mn(2+)</name>
        <dbReference type="ChEBI" id="CHEBI:29035"/>
        <label>2</label>
    </ligand>
</feature>
<evidence type="ECO:0000256" key="6">
    <source>
        <dbReference type="ARBA" id="ARBA00023152"/>
    </source>
</evidence>
<sequence>MTTPKPVVLCILDGWGERAETEGNAPALAQTPNIDKVWASCPKATLITHGPDVGLPTGQMGNSEVGHTNIGAGRVVAMDLGQIDLAIEDGAFFQNEAILEFIAALKASGGAAHLMGVVSDGGVHGHIEHVLAACKMISGAGVPVVLHAITDGRDVAPDSARHFVEQLVARLPEGCEVGTVIGRYWAMDRDNRWERVGRAYEAMVHAKGETAPDPVTAVTQSYALKEMDEFIAPTVIDGFAGAKDGDGFFCLNFRADRAREILRALGEPGFAEFDTGRRPAWAAMLGMVEYSEGHNAYMTTAYPKREIVNTLGEWVAKQGLTQYRLAETEKYPHVTFFLNGGKETPESGEDRFMPKSPKVATYDLQPEMSAPEVTDRFIAAIEHGYDLIVVNFANPDMVGHTGSLPAAIAACEEIDRDLGRVLAALEKAGGAMILTADHGNCETMIDPETGGPHTAHTTNLVPVGLIGGPAGVSLRKGRLADIAPTLLDLMNLPKPPEMTGETLIVRG</sequence>
<dbReference type="Pfam" id="PF01676">
    <property type="entry name" value="Metalloenzyme"/>
    <property type="match status" value="1"/>
</dbReference>
<dbReference type="UniPathway" id="UPA00109">
    <property type="reaction ID" value="UER00186"/>
</dbReference>
<comment type="pathway">
    <text evidence="3 9">Carbohydrate degradation; glycolysis; pyruvate from D-glyceraldehyde 3-phosphate: step 3/5.</text>
</comment>
<evidence type="ECO:0000256" key="8">
    <source>
        <dbReference type="ARBA" id="ARBA00023235"/>
    </source>
</evidence>
<feature type="active site" description="Phosphoserine intermediate" evidence="9 11">
    <location>
        <position position="63"/>
    </location>
</feature>
<accession>A0A2A4CRA3</accession>
<keyword evidence="8 9" id="KW-0413">Isomerase</keyword>
<dbReference type="Gene3D" id="3.40.1450.10">
    <property type="entry name" value="BPG-independent phosphoglycerate mutase, domain B"/>
    <property type="match status" value="1"/>
</dbReference>
<feature type="domain" description="BPG-independent PGAM N-terminal" evidence="15">
    <location>
        <begin position="83"/>
        <end position="292"/>
    </location>
</feature>
<dbReference type="InterPro" id="IPR036646">
    <property type="entry name" value="PGAM_B_sf"/>
</dbReference>
<comment type="catalytic activity">
    <reaction evidence="1 9">
        <text>(2R)-2-phosphoglycerate = (2R)-3-phosphoglycerate</text>
        <dbReference type="Rhea" id="RHEA:15901"/>
        <dbReference type="ChEBI" id="CHEBI:58272"/>
        <dbReference type="ChEBI" id="CHEBI:58289"/>
        <dbReference type="EC" id="5.4.2.12"/>
    </reaction>
</comment>
<dbReference type="SUPFAM" id="SSF64158">
    <property type="entry name" value="2,3-Bisphosphoglycerate-independent phosphoglycerate mutase, substrate-binding domain"/>
    <property type="match status" value="1"/>
</dbReference>
<dbReference type="SUPFAM" id="SSF53649">
    <property type="entry name" value="Alkaline phosphatase-like"/>
    <property type="match status" value="1"/>
</dbReference>
<feature type="binding site" evidence="9 13">
    <location>
        <position position="13"/>
    </location>
    <ligand>
        <name>Mn(2+)</name>
        <dbReference type="ChEBI" id="CHEBI:29035"/>
        <label>2</label>
    </ligand>
</feature>
<proteinExistence type="inferred from homology"/>
<dbReference type="PANTHER" id="PTHR31637:SF0">
    <property type="entry name" value="2,3-BISPHOSPHOGLYCERATE-INDEPENDENT PHOSPHOGLYCERATE MUTASE"/>
    <property type="match status" value="1"/>
</dbReference>
<evidence type="ECO:0000256" key="9">
    <source>
        <dbReference type="HAMAP-Rule" id="MF_01038"/>
    </source>
</evidence>
<dbReference type="InterPro" id="IPR017850">
    <property type="entry name" value="Alkaline_phosphatase_core_sf"/>
</dbReference>
<feature type="binding site" evidence="9 12">
    <location>
        <begin position="153"/>
        <end position="154"/>
    </location>
    <ligand>
        <name>substrate</name>
    </ligand>
</feature>
<evidence type="ECO:0000256" key="1">
    <source>
        <dbReference type="ARBA" id="ARBA00000370"/>
    </source>
</evidence>
<feature type="binding site" evidence="9 12">
    <location>
        <position position="330"/>
    </location>
    <ligand>
        <name>substrate</name>
    </ligand>
</feature>
<dbReference type="Pfam" id="PF06415">
    <property type="entry name" value="iPGM_N"/>
    <property type="match status" value="1"/>
</dbReference>
<feature type="binding site" evidence="9 13">
    <location>
        <position position="438"/>
    </location>
    <ligand>
        <name>Mn(2+)</name>
        <dbReference type="ChEBI" id="CHEBI:29035"/>
        <label>2</label>
    </ligand>
</feature>
<evidence type="ECO:0000256" key="5">
    <source>
        <dbReference type="ARBA" id="ARBA00022723"/>
    </source>
</evidence>
<dbReference type="Proteomes" id="UP000243507">
    <property type="component" value="Unassembled WGS sequence"/>
</dbReference>